<feature type="domain" description="EH" evidence="1">
    <location>
        <begin position="317"/>
        <end position="377"/>
    </location>
</feature>
<proteinExistence type="predicted"/>
<evidence type="ECO:0000259" key="2">
    <source>
        <dbReference type="PROSITE" id="PS50222"/>
    </source>
</evidence>
<evidence type="ECO:0000259" key="1">
    <source>
        <dbReference type="PROSITE" id="PS50031"/>
    </source>
</evidence>
<feature type="domain" description="EF-hand" evidence="2">
    <location>
        <begin position="350"/>
        <end position="377"/>
    </location>
</feature>
<feature type="domain" description="EF-hand" evidence="2">
    <location>
        <begin position="4"/>
        <end position="39"/>
    </location>
</feature>
<dbReference type="Proteomes" id="UP000791440">
    <property type="component" value="Unassembled WGS sequence"/>
</dbReference>
<accession>A0A921ZN70</accession>
<gene>
    <name evidence="3" type="ORF">O3G_MSEX012355</name>
</gene>
<dbReference type="InterPro" id="IPR018247">
    <property type="entry name" value="EF_Hand_1_Ca_BS"/>
</dbReference>
<dbReference type="InterPro" id="IPR002048">
    <property type="entry name" value="EF_hand_dom"/>
</dbReference>
<organism evidence="3 4">
    <name type="scientific">Manduca sexta</name>
    <name type="common">Tobacco hawkmoth</name>
    <name type="synonym">Tobacco hornworm</name>
    <dbReference type="NCBI Taxonomy" id="7130"/>
    <lineage>
        <taxon>Eukaryota</taxon>
        <taxon>Metazoa</taxon>
        <taxon>Ecdysozoa</taxon>
        <taxon>Arthropoda</taxon>
        <taxon>Hexapoda</taxon>
        <taxon>Insecta</taxon>
        <taxon>Pterygota</taxon>
        <taxon>Neoptera</taxon>
        <taxon>Endopterygota</taxon>
        <taxon>Lepidoptera</taxon>
        <taxon>Glossata</taxon>
        <taxon>Ditrysia</taxon>
        <taxon>Bombycoidea</taxon>
        <taxon>Sphingidae</taxon>
        <taxon>Sphinginae</taxon>
        <taxon>Sphingini</taxon>
        <taxon>Manduca</taxon>
    </lineage>
</organism>
<dbReference type="SMART" id="SM00027">
    <property type="entry name" value="EH"/>
    <property type="match status" value="2"/>
</dbReference>
<dbReference type="PROSITE" id="PS00018">
    <property type="entry name" value="EF_HAND_1"/>
    <property type="match status" value="2"/>
</dbReference>
<evidence type="ECO:0000313" key="3">
    <source>
        <dbReference type="EMBL" id="KAG6460995.1"/>
    </source>
</evidence>
<dbReference type="InterPro" id="IPR000261">
    <property type="entry name" value="EH_dom"/>
</dbReference>
<reference evidence="3" key="1">
    <citation type="journal article" date="2016" name="Insect Biochem. Mol. Biol.">
        <title>Multifaceted biological insights from a draft genome sequence of the tobacco hornworm moth, Manduca sexta.</title>
        <authorList>
            <person name="Kanost M.R."/>
            <person name="Arrese E.L."/>
            <person name="Cao X."/>
            <person name="Chen Y.R."/>
            <person name="Chellapilla S."/>
            <person name="Goldsmith M.R."/>
            <person name="Grosse-Wilde E."/>
            <person name="Heckel D.G."/>
            <person name="Herndon N."/>
            <person name="Jiang H."/>
            <person name="Papanicolaou A."/>
            <person name="Qu J."/>
            <person name="Soulages J.L."/>
            <person name="Vogel H."/>
            <person name="Walters J."/>
            <person name="Waterhouse R.M."/>
            <person name="Ahn S.J."/>
            <person name="Almeida F.C."/>
            <person name="An C."/>
            <person name="Aqrawi P."/>
            <person name="Bretschneider A."/>
            <person name="Bryant W.B."/>
            <person name="Bucks S."/>
            <person name="Chao H."/>
            <person name="Chevignon G."/>
            <person name="Christen J.M."/>
            <person name="Clarke D.F."/>
            <person name="Dittmer N.T."/>
            <person name="Ferguson L.C.F."/>
            <person name="Garavelou S."/>
            <person name="Gordon K.H.J."/>
            <person name="Gunaratna R.T."/>
            <person name="Han Y."/>
            <person name="Hauser F."/>
            <person name="He Y."/>
            <person name="Heidel-Fischer H."/>
            <person name="Hirsh A."/>
            <person name="Hu Y."/>
            <person name="Jiang H."/>
            <person name="Kalra D."/>
            <person name="Klinner C."/>
            <person name="Konig C."/>
            <person name="Kovar C."/>
            <person name="Kroll A.R."/>
            <person name="Kuwar S.S."/>
            <person name="Lee S.L."/>
            <person name="Lehman R."/>
            <person name="Li K."/>
            <person name="Li Z."/>
            <person name="Liang H."/>
            <person name="Lovelace S."/>
            <person name="Lu Z."/>
            <person name="Mansfield J.H."/>
            <person name="McCulloch K.J."/>
            <person name="Mathew T."/>
            <person name="Morton B."/>
            <person name="Muzny D.M."/>
            <person name="Neunemann D."/>
            <person name="Ongeri F."/>
            <person name="Pauchet Y."/>
            <person name="Pu L.L."/>
            <person name="Pyrousis I."/>
            <person name="Rao X.J."/>
            <person name="Redding A."/>
            <person name="Roesel C."/>
            <person name="Sanchez-Gracia A."/>
            <person name="Schaack S."/>
            <person name="Shukla A."/>
            <person name="Tetreau G."/>
            <person name="Wang Y."/>
            <person name="Xiong G.H."/>
            <person name="Traut W."/>
            <person name="Walsh T.K."/>
            <person name="Worley K.C."/>
            <person name="Wu D."/>
            <person name="Wu W."/>
            <person name="Wu Y.Q."/>
            <person name="Zhang X."/>
            <person name="Zou Z."/>
            <person name="Zucker H."/>
            <person name="Briscoe A.D."/>
            <person name="Burmester T."/>
            <person name="Clem R.J."/>
            <person name="Feyereisen R."/>
            <person name="Grimmelikhuijzen C.J.P."/>
            <person name="Hamodrakas S.J."/>
            <person name="Hansson B.S."/>
            <person name="Huguet E."/>
            <person name="Jermiin L.S."/>
            <person name="Lan Q."/>
            <person name="Lehman H.K."/>
            <person name="Lorenzen M."/>
            <person name="Merzendorfer H."/>
            <person name="Michalopoulos I."/>
            <person name="Morton D.B."/>
            <person name="Muthukrishnan S."/>
            <person name="Oakeshott J.G."/>
            <person name="Palmer W."/>
            <person name="Park Y."/>
            <person name="Passarelli A.L."/>
            <person name="Rozas J."/>
            <person name="Schwartz L.M."/>
            <person name="Smith W."/>
            <person name="Southgate A."/>
            <person name="Vilcinskas A."/>
            <person name="Vogt R."/>
            <person name="Wang P."/>
            <person name="Werren J."/>
            <person name="Yu X.Q."/>
            <person name="Zhou J.J."/>
            <person name="Brown S.J."/>
            <person name="Scherer S.E."/>
            <person name="Richards S."/>
            <person name="Blissard G.W."/>
        </authorList>
    </citation>
    <scope>NUCLEOTIDE SEQUENCE</scope>
</reference>
<dbReference type="AlphaFoldDB" id="A0A921ZN70"/>
<dbReference type="GO" id="GO:0150007">
    <property type="term" value="P:clathrin-dependent synaptic vesicle endocytosis"/>
    <property type="evidence" value="ECO:0007669"/>
    <property type="project" value="TreeGrafter"/>
</dbReference>
<dbReference type="GO" id="GO:0005737">
    <property type="term" value="C:cytoplasm"/>
    <property type="evidence" value="ECO:0007669"/>
    <property type="project" value="TreeGrafter"/>
</dbReference>
<dbReference type="PROSITE" id="PS50222">
    <property type="entry name" value="EF_HAND_2"/>
    <property type="match status" value="2"/>
</dbReference>
<dbReference type="GO" id="GO:0005509">
    <property type="term" value="F:calcium ion binding"/>
    <property type="evidence" value="ECO:0007669"/>
    <property type="project" value="InterPro"/>
</dbReference>
<dbReference type="EMBL" id="JH668713">
    <property type="protein sequence ID" value="KAG6460995.1"/>
    <property type="molecule type" value="Genomic_DNA"/>
</dbReference>
<comment type="caution">
    <text evidence="3">The sequence shown here is derived from an EMBL/GenBank/DDBJ whole genome shotgun (WGS) entry which is preliminary data.</text>
</comment>
<protein>
    <submittedName>
        <fullName evidence="3">Uncharacterized protein</fullName>
    </submittedName>
</protein>
<name>A0A921ZN70_MANSE</name>
<dbReference type="GO" id="GO:0060090">
    <property type="term" value="F:molecular adaptor activity"/>
    <property type="evidence" value="ECO:0007669"/>
    <property type="project" value="TreeGrafter"/>
</dbReference>
<dbReference type="PROSITE" id="PS50031">
    <property type="entry name" value="EH"/>
    <property type="match status" value="2"/>
</dbReference>
<sequence>QSQLPPPILGQIWSLADTNADGKLDLKEFSIACKIINLKLHGIEVPKTLPPSLVASLSPTGAQKPFTPPAKPPIPPMPAMPPMPSAPVMPAMPPMPSVPAMPALPPQPLIAGLPSQSNQSLLGDFSSQPLVNTTPLIQPLMQPAKPSVPDLISGVKPLSQSLIDTQPLVSTSQPLMSTQPLIGAPIMSSQPLIPNQSLSSTPQSTQPLISSAPLNTTPMAPMMQTQPAQAAPMVQSPPLMGPTPVIPSSQPATGSLISSPPQVTAASIASQPITSTPITAVKNEVLSKPGSVVASPTEVPMGVMSPPPAEWGVPQSQKLKYTQLFNATDRAKSGSVSGAQARSIMLQSRLPQHTLAQIWALADLDSDGKLGCEEFVL</sequence>
<feature type="non-terminal residue" evidence="3">
    <location>
        <position position="1"/>
    </location>
</feature>
<reference evidence="3" key="2">
    <citation type="submission" date="2020-12" db="EMBL/GenBank/DDBJ databases">
        <authorList>
            <person name="Kanost M."/>
        </authorList>
    </citation>
    <scope>NUCLEOTIDE SEQUENCE</scope>
</reference>
<feature type="non-terminal residue" evidence="3">
    <location>
        <position position="377"/>
    </location>
</feature>
<dbReference type="GO" id="GO:0042734">
    <property type="term" value="C:presynaptic membrane"/>
    <property type="evidence" value="ECO:0007669"/>
    <property type="project" value="TreeGrafter"/>
</dbReference>
<dbReference type="CDD" id="cd00052">
    <property type="entry name" value="EH"/>
    <property type="match status" value="2"/>
</dbReference>
<feature type="domain" description="EH" evidence="1">
    <location>
        <begin position="1"/>
        <end position="60"/>
    </location>
</feature>
<dbReference type="PANTHER" id="PTHR11216">
    <property type="entry name" value="EH DOMAIN"/>
    <property type="match status" value="1"/>
</dbReference>
<keyword evidence="4" id="KW-1185">Reference proteome</keyword>
<dbReference type="Pfam" id="PF12763">
    <property type="entry name" value="EH"/>
    <property type="match status" value="2"/>
</dbReference>
<dbReference type="PANTHER" id="PTHR11216:SF170">
    <property type="entry name" value="DYNAMIN ASSOCIATED PROTEIN 160, ISOFORM D"/>
    <property type="match status" value="1"/>
</dbReference>
<evidence type="ECO:0000313" key="4">
    <source>
        <dbReference type="Proteomes" id="UP000791440"/>
    </source>
</evidence>
<dbReference type="GO" id="GO:0097708">
    <property type="term" value="C:intracellular vesicle"/>
    <property type="evidence" value="ECO:0007669"/>
    <property type="project" value="TreeGrafter"/>
</dbReference>